<evidence type="ECO:0000256" key="1">
    <source>
        <dbReference type="SAM" id="MobiDB-lite"/>
    </source>
</evidence>
<dbReference type="KEGG" id="trr:M419DRAFT_118087"/>
<proteinExistence type="predicted"/>
<name>A0A024SHK4_HYPJR</name>
<evidence type="ECO:0000313" key="2">
    <source>
        <dbReference type="EMBL" id="ETS03677.1"/>
    </source>
</evidence>
<evidence type="ECO:0000313" key="3">
    <source>
        <dbReference type="Proteomes" id="UP000024376"/>
    </source>
</evidence>
<feature type="region of interest" description="Disordered" evidence="1">
    <location>
        <begin position="1"/>
        <end position="60"/>
    </location>
</feature>
<accession>A0A024SHK4</accession>
<dbReference type="EMBL" id="KI911142">
    <property type="protein sequence ID" value="ETS03677.1"/>
    <property type="molecule type" value="Genomic_DNA"/>
</dbReference>
<dbReference type="Proteomes" id="UP000024376">
    <property type="component" value="Unassembled WGS sequence"/>
</dbReference>
<gene>
    <name evidence="2" type="ORF">M419DRAFT_118087</name>
</gene>
<dbReference type="HOGENOM" id="CLU_2943483_0_0_1"/>
<dbReference type="AlphaFoldDB" id="A0A024SHK4"/>
<organism evidence="2 3">
    <name type="scientific">Hypocrea jecorina (strain ATCC 56765 / BCRC 32924 / NRRL 11460 / Rut C-30)</name>
    <name type="common">Trichoderma reesei</name>
    <dbReference type="NCBI Taxonomy" id="1344414"/>
    <lineage>
        <taxon>Eukaryota</taxon>
        <taxon>Fungi</taxon>
        <taxon>Dikarya</taxon>
        <taxon>Ascomycota</taxon>
        <taxon>Pezizomycotina</taxon>
        <taxon>Sordariomycetes</taxon>
        <taxon>Hypocreomycetidae</taxon>
        <taxon>Hypocreales</taxon>
        <taxon>Hypocreaceae</taxon>
        <taxon>Trichoderma</taxon>
    </lineage>
</organism>
<feature type="compositionally biased region" description="Basic residues" evidence="1">
    <location>
        <begin position="36"/>
        <end position="54"/>
    </location>
</feature>
<reference evidence="3" key="1">
    <citation type="journal article" date="2013" name="Ind. Biotechnol.">
        <title>Comparative genomics analysis of Trichoderma reesei strains.</title>
        <authorList>
            <person name="Koike H."/>
            <person name="Aerts A."/>
            <person name="LaButti K."/>
            <person name="Grigoriev I.V."/>
            <person name="Baker S.E."/>
        </authorList>
    </citation>
    <scope>NUCLEOTIDE SEQUENCE [LARGE SCALE GENOMIC DNA]</scope>
    <source>
        <strain evidence="3">ATCC 56765 / BCRC 32924 / NRRL 11460 / Rut C-30</strain>
    </source>
</reference>
<protein>
    <submittedName>
        <fullName evidence="2">Uncharacterized protein</fullName>
    </submittedName>
</protein>
<sequence length="60" mass="6764">MSQSVAGDGAQPRRGRQQPVAHAGKDHPVIRFSPPGKRRSTYTHLSKSGRRRRRGERESQ</sequence>